<evidence type="ECO:0000313" key="3">
    <source>
        <dbReference type="Proteomes" id="UP001595904"/>
    </source>
</evidence>
<sequence length="316" mass="33934">MSTTVLDMLSAISGVLPALDDGSLRLSYADVQRSVAAERRWFQSMKVRRCALLAENSARWILSDLALLASEAVNVPLLPSFSHEHVAQVLEDAGIEWILTDAGERVTREHPAFSYVATSHRTGLALLRRDDSPVGSGAWPKGISKITYAPGSPGVSLKHNAVQSVTDSLVAEIAGLGVQTHLCLLPLADLLENIVGVYVPLTMGAKVVVRPRHTMGINNVSLKLPLLLQAIDTASPDSMIVTRELLRALVDAVRDGWRAPESLKFIAVGGPVSAELFQEARHAGLPHPNAEVRTVDLGAIDAGRFVYLRGPVTQIG</sequence>
<proteinExistence type="predicted"/>
<keyword evidence="3" id="KW-1185">Reference proteome</keyword>
<evidence type="ECO:0000259" key="1">
    <source>
        <dbReference type="Pfam" id="PF00501"/>
    </source>
</evidence>
<dbReference type="InterPro" id="IPR000873">
    <property type="entry name" value="AMP-dep_synth/lig_dom"/>
</dbReference>
<name>A0ABV8T3Y3_9GAMM</name>
<comment type="caution">
    <text evidence="2">The sequence shown here is derived from an EMBL/GenBank/DDBJ whole genome shotgun (WGS) entry which is preliminary data.</text>
</comment>
<organism evidence="2 3">
    <name type="scientific">Steroidobacter flavus</name>
    <dbReference type="NCBI Taxonomy" id="1842136"/>
    <lineage>
        <taxon>Bacteria</taxon>
        <taxon>Pseudomonadati</taxon>
        <taxon>Pseudomonadota</taxon>
        <taxon>Gammaproteobacteria</taxon>
        <taxon>Steroidobacterales</taxon>
        <taxon>Steroidobacteraceae</taxon>
        <taxon>Steroidobacter</taxon>
    </lineage>
</organism>
<reference evidence="3" key="1">
    <citation type="journal article" date="2019" name="Int. J. Syst. Evol. Microbiol.">
        <title>The Global Catalogue of Microorganisms (GCM) 10K type strain sequencing project: providing services to taxonomists for standard genome sequencing and annotation.</title>
        <authorList>
            <consortium name="The Broad Institute Genomics Platform"/>
            <consortium name="The Broad Institute Genome Sequencing Center for Infectious Disease"/>
            <person name="Wu L."/>
            <person name="Ma J."/>
        </authorList>
    </citation>
    <scope>NUCLEOTIDE SEQUENCE [LARGE SCALE GENOMIC DNA]</scope>
    <source>
        <strain evidence="3">CGMCC 1.10759</strain>
    </source>
</reference>
<dbReference type="EMBL" id="JBHSDU010000015">
    <property type="protein sequence ID" value="MFC4314065.1"/>
    <property type="molecule type" value="Genomic_DNA"/>
</dbReference>
<gene>
    <name evidence="2" type="ORF">ACFPN2_33640</name>
</gene>
<dbReference type="SUPFAM" id="SSF56801">
    <property type="entry name" value="Acetyl-CoA synthetase-like"/>
    <property type="match status" value="1"/>
</dbReference>
<accession>A0ABV8T3Y3</accession>
<feature type="domain" description="AMP-dependent synthetase/ligase" evidence="1">
    <location>
        <begin position="17"/>
        <end position="283"/>
    </location>
</feature>
<dbReference type="Gene3D" id="3.40.50.12780">
    <property type="entry name" value="N-terminal domain of ligase-like"/>
    <property type="match status" value="1"/>
</dbReference>
<dbReference type="Pfam" id="PF00501">
    <property type="entry name" value="AMP-binding"/>
    <property type="match status" value="1"/>
</dbReference>
<dbReference type="RefSeq" id="WP_380604936.1">
    <property type="nucleotide sequence ID" value="NZ_JBHSDU010000015.1"/>
</dbReference>
<dbReference type="InterPro" id="IPR042099">
    <property type="entry name" value="ANL_N_sf"/>
</dbReference>
<evidence type="ECO:0000313" key="2">
    <source>
        <dbReference type="EMBL" id="MFC4314065.1"/>
    </source>
</evidence>
<protein>
    <submittedName>
        <fullName evidence="2">AMP-binding protein</fullName>
    </submittedName>
</protein>
<dbReference type="Proteomes" id="UP001595904">
    <property type="component" value="Unassembled WGS sequence"/>
</dbReference>